<dbReference type="Proteomes" id="UP000234681">
    <property type="component" value="Chromosome 1"/>
</dbReference>
<protein>
    <submittedName>
        <fullName evidence="1">Caspase 7, isoform CRA_a</fullName>
    </submittedName>
</protein>
<gene>
    <name evidence="1 3" type="primary">Casp7</name>
    <name evidence="1" type="ORF">rCG_57538</name>
</gene>
<dbReference type="AlphaFoldDB" id="A6JI20"/>
<organism evidence="1 2">
    <name type="scientific">Rattus norvegicus</name>
    <name type="common">Rat</name>
    <dbReference type="NCBI Taxonomy" id="10116"/>
    <lineage>
        <taxon>Eukaryota</taxon>
        <taxon>Metazoa</taxon>
        <taxon>Chordata</taxon>
        <taxon>Craniata</taxon>
        <taxon>Vertebrata</taxon>
        <taxon>Euteleostomi</taxon>
        <taxon>Mammalia</taxon>
        <taxon>Eutheria</taxon>
        <taxon>Euarchontoglires</taxon>
        <taxon>Glires</taxon>
        <taxon>Rodentia</taxon>
        <taxon>Myomorpha</taxon>
        <taxon>Muroidea</taxon>
        <taxon>Muridae</taxon>
        <taxon>Murinae</taxon>
        <taxon>Rattus</taxon>
    </lineage>
</organism>
<evidence type="ECO:0000313" key="2">
    <source>
        <dbReference type="Proteomes" id="UP000234681"/>
    </source>
</evidence>
<dbReference type="AGR" id="RGD:620944"/>
<evidence type="ECO:0000313" key="1">
    <source>
        <dbReference type="EMBL" id="EDL94493.1"/>
    </source>
</evidence>
<dbReference type="RGD" id="620944">
    <property type="gene designation" value="Casp7"/>
</dbReference>
<evidence type="ECO:0000313" key="3">
    <source>
        <dbReference type="RGD" id="620944"/>
    </source>
</evidence>
<accession>A6JI20</accession>
<proteinExistence type="predicted"/>
<dbReference type="EMBL" id="CH473986">
    <property type="protein sequence ID" value="EDL94493.1"/>
    <property type="molecule type" value="Genomic_DNA"/>
</dbReference>
<reference evidence="2" key="1">
    <citation type="submission" date="2005-09" db="EMBL/GenBank/DDBJ databases">
        <authorList>
            <person name="Mural R.J."/>
            <person name="Li P.W."/>
            <person name="Adams M.D."/>
            <person name="Amanatides P.G."/>
            <person name="Baden-Tillson H."/>
            <person name="Barnstead M."/>
            <person name="Chin S.H."/>
            <person name="Dew I."/>
            <person name="Evans C.A."/>
            <person name="Ferriera S."/>
            <person name="Flanigan M."/>
            <person name="Fosler C."/>
            <person name="Glodek A."/>
            <person name="Gu Z."/>
            <person name="Holt R.A."/>
            <person name="Jennings D."/>
            <person name="Kraft C.L."/>
            <person name="Lu F."/>
            <person name="Nguyen T."/>
            <person name="Nusskern D.R."/>
            <person name="Pfannkoch C.M."/>
            <person name="Sitter C."/>
            <person name="Sutton G.G."/>
            <person name="Venter J.C."/>
            <person name="Wang Z."/>
            <person name="Woodage T."/>
            <person name="Zheng X.H."/>
            <person name="Zhong F."/>
        </authorList>
    </citation>
    <scope>NUCLEOTIDE SEQUENCE [LARGE SCALE GENOMIC DNA]</scope>
    <source>
        <strain>BN</strain>
        <strain evidence="2">Sprague-Dawley</strain>
    </source>
</reference>
<sequence>MNKFMRRKNVAIVVPLNSWIPSEFCTENDNSVRCFLPFRVKSWKSPGFLPNFWGHQKFLVPVSRKVIPTLYQSFSSSCFRVCSLFT</sequence>
<name>A6JI20_RAT</name>